<gene>
    <name evidence="1" type="ORF">LEP1GSC123_2935</name>
</gene>
<evidence type="ECO:0000313" key="2">
    <source>
        <dbReference type="Proteomes" id="UP000011783"/>
    </source>
</evidence>
<reference evidence="1 2" key="1">
    <citation type="submission" date="2013-01" db="EMBL/GenBank/DDBJ databases">
        <authorList>
            <person name="Harkins D.M."/>
            <person name="Durkin A.S."/>
            <person name="Brinkac L.M."/>
            <person name="Haft D.H."/>
            <person name="Selengut J.D."/>
            <person name="Sanka R."/>
            <person name="DePew J."/>
            <person name="Purushe J."/>
            <person name="Picardeau M."/>
            <person name="Werts C."/>
            <person name="Goarant C."/>
            <person name="Vinetz J.M."/>
            <person name="Sutton G.G."/>
            <person name="Nierman W.C."/>
            <person name="Fouts D.E."/>
        </authorList>
    </citation>
    <scope>NUCLEOTIDE SEQUENCE [LARGE SCALE GENOMIC DNA]</scope>
    <source>
        <strain evidence="1 2">200701203</strain>
    </source>
</reference>
<evidence type="ECO:0000313" key="1">
    <source>
        <dbReference type="EMBL" id="EMF98698.1"/>
    </source>
</evidence>
<protein>
    <submittedName>
        <fullName evidence="1">Uncharacterized protein</fullName>
    </submittedName>
</protein>
<dbReference type="BioCyc" id="LBOR1193007:G11KN-4020-MONOMER"/>
<dbReference type="AlphaFoldDB" id="M3GV32"/>
<sequence>MLYFRAGDLHVIQRFPDFDSSFIFFVFSVSAQSNASKDEDKGSELASATNDPKYQGDYLEEFHYARTLDSMKERVKNDIHALVTVTKNFGSSVQGSNEDLNSIWKQYNDALHYYYRRQYVVAGRKMRETSESMDKLYNKFSDQYNKRTDQLLGECADTIVSVEQTQNGSVQSSFARSREVSANHHKLQIAYYQMIQADRMRKDSRYKDSLMHFRLAKEYGISILSKLKPEEESKNIREKYKIDLSDNRNLVYSEGSNGKESQKK</sequence>
<comment type="caution">
    <text evidence="1">The sequence shown here is derived from an EMBL/GenBank/DDBJ whole genome shotgun (WGS) entry which is preliminary data.</text>
</comment>
<dbReference type="Proteomes" id="UP000011783">
    <property type="component" value="Unassembled WGS sequence"/>
</dbReference>
<dbReference type="EMBL" id="AKWO02000081">
    <property type="protein sequence ID" value="EMF98698.1"/>
    <property type="molecule type" value="Genomic_DNA"/>
</dbReference>
<proteinExistence type="predicted"/>
<organism evidence="1 2">
    <name type="scientific">Leptospira borgpetersenii str. 200701203</name>
    <dbReference type="NCBI Taxonomy" id="1193007"/>
    <lineage>
        <taxon>Bacteria</taxon>
        <taxon>Pseudomonadati</taxon>
        <taxon>Spirochaetota</taxon>
        <taxon>Spirochaetia</taxon>
        <taxon>Leptospirales</taxon>
        <taxon>Leptospiraceae</taxon>
        <taxon>Leptospira</taxon>
    </lineage>
</organism>
<accession>M3GV32</accession>
<name>M3GV32_LEPBO</name>